<keyword evidence="2 5" id="KW-0238">DNA-binding</keyword>
<evidence type="ECO:0000313" key="5">
    <source>
        <dbReference type="EMBL" id="QNT69040.1"/>
    </source>
</evidence>
<feature type="domain" description="HTH marR-type" evidence="4">
    <location>
        <begin position="53"/>
        <end position="188"/>
    </location>
</feature>
<dbReference type="InterPro" id="IPR023187">
    <property type="entry name" value="Tscrpt_reg_MarR-type_CS"/>
</dbReference>
<dbReference type="Gene3D" id="1.10.10.10">
    <property type="entry name" value="Winged helix-like DNA-binding domain superfamily/Winged helix DNA-binding domain"/>
    <property type="match status" value="1"/>
</dbReference>
<dbReference type="PANTHER" id="PTHR33164">
    <property type="entry name" value="TRANSCRIPTIONAL REGULATOR, MARR FAMILY"/>
    <property type="match status" value="1"/>
</dbReference>
<dbReference type="Proteomes" id="UP000516369">
    <property type="component" value="Chromosome"/>
</dbReference>
<accession>A0A7H1N004</accession>
<proteinExistence type="predicted"/>
<name>A0A7H1N004_9PROT</name>
<protein>
    <submittedName>
        <fullName evidence="5">Winged helix DNA-binding protein</fullName>
    </submittedName>
</protein>
<dbReference type="InterPro" id="IPR036388">
    <property type="entry name" value="WH-like_DNA-bd_sf"/>
</dbReference>
<organism evidence="5 6">
    <name type="scientific">Defluviicoccus vanus</name>
    <dbReference type="NCBI Taxonomy" id="111831"/>
    <lineage>
        <taxon>Bacteria</taxon>
        <taxon>Pseudomonadati</taxon>
        <taxon>Pseudomonadota</taxon>
        <taxon>Alphaproteobacteria</taxon>
        <taxon>Rhodospirillales</taxon>
        <taxon>Rhodospirillaceae</taxon>
        <taxon>Defluviicoccus</taxon>
    </lineage>
</organism>
<dbReference type="PROSITE" id="PS50995">
    <property type="entry name" value="HTH_MARR_2"/>
    <property type="match status" value="1"/>
</dbReference>
<keyword evidence="6" id="KW-1185">Reference proteome</keyword>
<dbReference type="InterPro" id="IPR039422">
    <property type="entry name" value="MarR/SlyA-like"/>
</dbReference>
<dbReference type="Pfam" id="PF13463">
    <property type="entry name" value="HTH_27"/>
    <property type="match status" value="1"/>
</dbReference>
<dbReference type="GO" id="GO:0006950">
    <property type="term" value="P:response to stress"/>
    <property type="evidence" value="ECO:0007669"/>
    <property type="project" value="TreeGrafter"/>
</dbReference>
<dbReference type="InterPro" id="IPR036390">
    <property type="entry name" value="WH_DNA-bd_sf"/>
</dbReference>
<dbReference type="AlphaFoldDB" id="A0A7H1N004"/>
<keyword evidence="1" id="KW-0805">Transcription regulation</keyword>
<keyword evidence="3" id="KW-0804">Transcription</keyword>
<dbReference type="SMART" id="SM00347">
    <property type="entry name" value="HTH_MARR"/>
    <property type="match status" value="1"/>
</dbReference>
<evidence type="ECO:0000313" key="6">
    <source>
        <dbReference type="Proteomes" id="UP000516369"/>
    </source>
</evidence>
<evidence type="ECO:0000256" key="2">
    <source>
        <dbReference type="ARBA" id="ARBA00023125"/>
    </source>
</evidence>
<dbReference type="EMBL" id="CP053923">
    <property type="protein sequence ID" value="QNT69040.1"/>
    <property type="molecule type" value="Genomic_DNA"/>
</dbReference>
<dbReference type="PROSITE" id="PS01117">
    <property type="entry name" value="HTH_MARR_1"/>
    <property type="match status" value="1"/>
</dbReference>
<dbReference type="SUPFAM" id="SSF46785">
    <property type="entry name" value="Winged helix' DNA-binding domain"/>
    <property type="match status" value="1"/>
</dbReference>
<dbReference type="PANTHER" id="PTHR33164:SF102">
    <property type="entry name" value="TRANSCRIPTIONAL REGULATORY PROTEIN"/>
    <property type="match status" value="1"/>
</dbReference>
<dbReference type="InterPro" id="IPR000835">
    <property type="entry name" value="HTH_MarR-typ"/>
</dbReference>
<evidence type="ECO:0000259" key="4">
    <source>
        <dbReference type="PROSITE" id="PS50995"/>
    </source>
</evidence>
<dbReference type="GO" id="GO:0003700">
    <property type="term" value="F:DNA-binding transcription factor activity"/>
    <property type="evidence" value="ECO:0007669"/>
    <property type="project" value="InterPro"/>
</dbReference>
<evidence type="ECO:0000256" key="3">
    <source>
        <dbReference type="ARBA" id="ARBA00023163"/>
    </source>
</evidence>
<dbReference type="GO" id="GO:0003677">
    <property type="term" value="F:DNA binding"/>
    <property type="evidence" value="ECO:0007669"/>
    <property type="project" value="UniProtKB-KW"/>
</dbReference>
<sequence length="199" mass="22703">MRWRSTSNCAAAAATDPRCNRPALTGRLEICAFVSASRPACSHVEEQTVKKEYLELTRLIERLHRRFLDLLRAELNRLGIRDINSVQALLLINIGNEHIAIRDLVERGYYQGSNVSYNIKKLAELGYLEQARSAHDRRSVSIQLTDKALKVVEEIRRLEQTIAGQLDAEDTSHGEIDTVCQGLRRVERIWTDHVHYGRG</sequence>
<evidence type="ECO:0000256" key="1">
    <source>
        <dbReference type="ARBA" id="ARBA00023015"/>
    </source>
</evidence>
<reference evidence="5 6" key="1">
    <citation type="submission" date="2020-05" db="EMBL/GenBank/DDBJ databases">
        <title>Complete closed genome sequence of Defluviicoccus vanus.</title>
        <authorList>
            <person name="Bessarab I."/>
            <person name="Arumugam K."/>
            <person name="Maszenan A.M."/>
            <person name="Seviour R.J."/>
            <person name="Williams R.B."/>
        </authorList>
    </citation>
    <scope>NUCLEOTIDE SEQUENCE [LARGE SCALE GENOMIC DNA]</scope>
    <source>
        <strain evidence="5 6">Ben 114</strain>
    </source>
</reference>
<dbReference type="KEGG" id="dvn:HQ394_06340"/>
<gene>
    <name evidence="5" type="ORF">HQ394_06340</name>
</gene>